<comment type="caution">
    <text evidence="2">The sequence shown here is derived from an EMBL/GenBank/DDBJ whole genome shotgun (WGS) entry which is preliminary data.</text>
</comment>
<dbReference type="EMBL" id="ASQA01000042">
    <property type="protein sequence ID" value="ETT80955.1"/>
    <property type="molecule type" value="Genomic_DNA"/>
</dbReference>
<dbReference type="AlphaFoldDB" id="W4EK75"/>
<sequence>MPISIKVKLALRLFYHFNSNKIEKLSNSNLKTEIVQNANHSLDIEEFDTTNSILALSRVVEKLQEALKTIQCNNEIIKRQPI</sequence>
<reference evidence="2 3" key="1">
    <citation type="journal article" date="2014" name="BMC Genomics">
        <title>Genomic comparison of sporeforming bacilli isolated from milk.</title>
        <authorList>
            <person name="Moreno Switt A.I."/>
            <person name="Andrus A.D."/>
            <person name="Ranieri M.L."/>
            <person name="Orsi R.H."/>
            <person name="Ivy R."/>
            <person name="den Bakker H.C."/>
            <person name="Martin N.H."/>
            <person name="Wiedmann M."/>
            <person name="Boor K.J."/>
        </authorList>
    </citation>
    <scope>NUCLEOTIDE SEQUENCE [LARGE SCALE GENOMIC DNA]</scope>
    <source>
        <strain evidence="2 3">FSL R5-213</strain>
    </source>
</reference>
<gene>
    <name evidence="2" type="ORF">C176_19609</name>
</gene>
<evidence type="ECO:0000313" key="2">
    <source>
        <dbReference type="EMBL" id="ETT80955.1"/>
    </source>
</evidence>
<accession>W4EK75</accession>
<feature type="coiled-coil region" evidence="1">
    <location>
        <begin position="53"/>
        <end position="80"/>
    </location>
</feature>
<proteinExistence type="predicted"/>
<evidence type="ECO:0000256" key="1">
    <source>
        <dbReference type="SAM" id="Coils"/>
    </source>
</evidence>
<keyword evidence="3" id="KW-1185">Reference proteome</keyword>
<organism evidence="2 3">
    <name type="scientific">Viridibacillus arenosi FSL R5-213</name>
    <dbReference type="NCBI Taxonomy" id="1227360"/>
    <lineage>
        <taxon>Bacteria</taxon>
        <taxon>Bacillati</taxon>
        <taxon>Bacillota</taxon>
        <taxon>Bacilli</taxon>
        <taxon>Bacillales</taxon>
        <taxon>Caryophanaceae</taxon>
        <taxon>Viridibacillus</taxon>
    </lineage>
</organism>
<name>W4EK75_9BACL</name>
<keyword evidence="1" id="KW-0175">Coiled coil</keyword>
<dbReference type="Proteomes" id="UP000019062">
    <property type="component" value="Unassembled WGS sequence"/>
</dbReference>
<evidence type="ECO:0000313" key="3">
    <source>
        <dbReference type="Proteomes" id="UP000019062"/>
    </source>
</evidence>
<protein>
    <submittedName>
        <fullName evidence="2">Uncharacterized protein</fullName>
    </submittedName>
</protein>